<sequence length="303" mass="34429">MLGCVPANTPMEENHRIDEDGDGDHADVSRYQRLVGKLIYLSHTRPDITYAVGILSRYLHSSRIRHQEAVYRLLRYLKKALGRDLLFCRNNNLEIEIFTDADWAGFQDDRKSTTGYCSFVGGNLVMWRSKKQNVVARSSANAEYRAMTQGLCLLSIIFDLPIVETENPNVATVVASSLPSSSSSSANTTRTYARHVPYRDPVDVEYHCRNCILSALSDSIYDVFLQYHATKDLWYALEARYNLDNAGIERYNVSNLRKFRIDASKTINLQLHQLDEMSKILADGLILFKNYLVACLIDALPDS</sequence>
<dbReference type="PANTHER" id="PTHR11439">
    <property type="entry name" value="GAG-POL-RELATED RETROTRANSPOSON"/>
    <property type="match status" value="1"/>
</dbReference>
<organism evidence="2 3">
    <name type="scientific">Platanthera zijinensis</name>
    <dbReference type="NCBI Taxonomy" id="2320716"/>
    <lineage>
        <taxon>Eukaryota</taxon>
        <taxon>Viridiplantae</taxon>
        <taxon>Streptophyta</taxon>
        <taxon>Embryophyta</taxon>
        <taxon>Tracheophyta</taxon>
        <taxon>Spermatophyta</taxon>
        <taxon>Magnoliopsida</taxon>
        <taxon>Liliopsida</taxon>
        <taxon>Asparagales</taxon>
        <taxon>Orchidaceae</taxon>
        <taxon>Orchidoideae</taxon>
        <taxon>Orchideae</taxon>
        <taxon>Orchidinae</taxon>
        <taxon>Platanthera</taxon>
    </lineage>
</organism>
<accession>A0AAP0BHL6</accession>
<dbReference type="Pfam" id="PF14223">
    <property type="entry name" value="Retrotran_gag_2"/>
    <property type="match status" value="1"/>
</dbReference>
<dbReference type="CDD" id="cd09272">
    <property type="entry name" value="RNase_HI_RT_Ty1"/>
    <property type="match status" value="1"/>
</dbReference>
<feature type="compositionally biased region" description="Basic and acidic residues" evidence="1">
    <location>
        <begin position="12"/>
        <end position="24"/>
    </location>
</feature>
<evidence type="ECO:0000313" key="2">
    <source>
        <dbReference type="EMBL" id="KAK8938749.1"/>
    </source>
</evidence>
<evidence type="ECO:0000313" key="3">
    <source>
        <dbReference type="Proteomes" id="UP001418222"/>
    </source>
</evidence>
<proteinExistence type="predicted"/>
<comment type="caution">
    <text evidence="2">The sequence shown here is derived from an EMBL/GenBank/DDBJ whole genome shotgun (WGS) entry which is preliminary data.</text>
</comment>
<keyword evidence="3" id="KW-1185">Reference proteome</keyword>
<feature type="region of interest" description="Disordered" evidence="1">
    <location>
        <begin position="1"/>
        <end position="24"/>
    </location>
</feature>
<evidence type="ECO:0008006" key="4">
    <source>
        <dbReference type="Google" id="ProtNLM"/>
    </source>
</evidence>
<gene>
    <name evidence="2" type="ORF">KSP39_PZI011662</name>
</gene>
<dbReference type="AlphaFoldDB" id="A0AAP0BHL6"/>
<evidence type="ECO:0000256" key="1">
    <source>
        <dbReference type="SAM" id="MobiDB-lite"/>
    </source>
</evidence>
<dbReference type="InterPro" id="IPR043502">
    <property type="entry name" value="DNA/RNA_pol_sf"/>
</dbReference>
<dbReference type="EMBL" id="JBBWWQ010000009">
    <property type="protein sequence ID" value="KAK8938749.1"/>
    <property type="molecule type" value="Genomic_DNA"/>
</dbReference>
<name>A0AAP0BHL6_9ASPA</name>
<dbReference type="PANTHER" id="PTHR11439:SF467">
    <property type="entry name" value="INTEGRASE CATALYTIC DOMAIN-CONTAINING PROTEIN"/>
    <property type="match status" value="1"/>
</dbReference>
<protein>
    <recommendedName>
        <fullName evidence="4">Mitochondrial protein</fullName>
    </recommendedName>
</protein>
<dbReference type="SUPFAM" id="SSF56672">
    <property type="entry name" value="DNA/RNA polymerases"/>
    <property type="match status" value="1"/>
</dbReference>
<reference evidence="2 3" key="1">
    <citation type="journal article" date="2022" name="Nat. Plants">
        <title>Genomes of leafy and leafless Platanthera orchids illuminate the evolution of mycoheterotrophy.</title>
        <authorList>
            <person name="Li M.H."/>
            <person name="Liu K.W."/>
            <person name="Li Z."/>
            <person name="Lu H.C."/>
            <person name="Ye Q.L."/>
            <person name="Zhang D."/>
            <person name="Wang J.Y."/>
            <person name="Li Y.F."/>
            <person name="Zhong Z.M."/>
            <person name="Liu X."/>
            <person name="Yu X."/>
            <person name="Liu D.K."/>
            <person name="Tu X.D."/>
            <person name="Liu B."/>
            <person name="Hao Y."/>
            <person name="Liao X.Y."/>
            <person name="Jiang Y.T."/>
            <person name="Sun W.H."/>
            <person name="Chen J."/>
            <person name="Chen Y.Q."/>
            <person name="Ai Y."/>
            <person name="Zhai J.W."/>
            <person name="Wu S.S."/>
            <person name="Zhou Z."/>
            <person name="Hsiao Y.Y."/>
            <person name="Wu W.L."/>
            <person name="Chen Y.Y."/>
            <person name="Lin Y.F."/>
            <person name="Hsu J.L."/>
            <person name="Li C.Y."/>
            <person name="Wang Z.W."/>
            <person name="Zhao X."/>
            <person name="Zhong W.Y."/>
            <person name="Ma X.K."/>
            <person name="Ma L."/>
            <person name="Huang J."/>
            <person name="Chen G.Z."/>
            <person name="Huang M.Z."/>
            <person name="Huang L."/>
            <person name="Peng D.H."/>
            <person name="Luo Y.B."/>
            <person name="Zou S.Q."/>
            <person name="Chen S.P."/>
            <person name="Lan S."/>
            <person name="Tsai W.C."/>
            <person name="Van de Peer Y."/>
            <person name="Liu Z.J."/>
        </authorList>
    </citation>
    <scope>NUCLEOTIDE SEQUENCE [LARGE SCALE GENOMIC DNA]</scope>
    <source>
        <strain evidence="2">Lor287</strain>
    </source>
</reference>
<dbReference type="Proteomes" id="UP001418222">
    <property type="component" value="Unassembled WGS sequence"/>
</dbReference>